<evidence type="ECO:0000259" key="1">
    <source>
        <dbReference type="PROSITE" id="PS50878"/>
    </source>
</evidence>
<dbReference type="PANTHER" id="PTHR31635:SF196">
    <property type="entry name" value="REVERSE TRANSCRIPTASE DOMAIN-CONTAINING PROTEIN-RELATED"/>
    <property type="match status" value="1"/>
</dbReference>
<organism evidence="2 3">
    <name type="scientific">Rubroshorea leprosula</name>
    <dbReference type="NCBI Taxonomy" id="152421"/>
    <lineage>
        <taxon>Eukaryota</taxon>
        <taxon>Viridiplantae</taxon>
        <taxon>Streptophyta</taxon>
        <taxon>Embryophyta</taxon>
        <taxon>Tracheophyta</taxon>
        <taxon>Spermatophyta</taxon>
        <taxon>Magnoliopsida</taxon>
        <taxon>eudicotyledons</taxon>
        <taxon>Gunneridae</taxon>
        <taxon>Pentapetalae</taxon>
        <taxon>rosids</taxon>
        <taxon>malvids</taxon>
        <taxon>Malvales</taxon>
        <taxon>Dipterocarpaceae</taxon>
        <taxon>Rubroshorea</taxon>
    </lineage>
</organism>
<evidence type="ECO:0000313" key="3">
    <source>
        <dbReference type="Proteomes" id="UP001054252"/>
    </source>
</evidence>
<dbReference type="Proteomes" id="UP001054252">
    <property type="component" value="Unassembled WGS sequence"/>
</dbReference>
<gene>
    <name evidence="2" type="ORF">SLEP1_g22898</name>
</gene>
<comment type="caution">
    <text evidence="2">The sequence shown here is derived from an EMBL/GenBank/DDBJ whole genome shotgun (WGS) entry which is preliminary data.</text>
</comment>
<dbReference type="InterPro" id="IPR000477">
    <property type="entry name" value="RT_dom"/>
</dbReference>
<dbReference type="SUPFAM" id="SSF56672">
    <property type="entry name" value="DNA/RNA polymerases"/>
    <property type="match status" value="1"/>
</dbReference>
<dbReference type="AlphaFoldDB" id="A0AAV5JJW2"/>
<evidence type="ECO:0000313" key="2">
    <source>
        <dbReference type="EMBL" id="GKV11658.1"/>
    </source>
</evidence>
<feature type="domain" description="Reverse transcriptase" evidence="1">
    <location>
        <begin position="1"/>
        <end position="252"/>
    </location>
</feature>
<dbReference type="Pfam" id="PF00078">
    <property type="entry name" value="RVT_1"/>
    <property type="match status" value="1"/>
</dbReference>
<reference evidence="2 3" key="1">
    <citation type="journal article" date="2021" name="Commun. Biol.">
        <title>The genome of Shorea leprosula (Dipterocarpaceae) highlights the ecological relevance of drought in aseasonal tropical rainforests.</title>
        <authorList>
            <person name="Ng K.K.S."/>
            <person name="Kobayashi M.J."/>
            <person name="Fawcett J.A."/>
            <person name="Hatakeyama M."/>
            <person name="Paape T."/>
            <person name="Ng C.H."/>
            <person name="Ang C.C."/>
            <person name="Tnah L.H."/>
            <person name="Lee C.T."/>
            <person name="Nishiyama T."/>
            <person name="Sese J."/>
            <person name="O'Brien M.J."/>
            <person name="Copetti D."/>
            <person name="Mohd Noor M.I."/>
            <person name="Ong R.C."/>
            <person name="Putra M."/>
            <person name="Sireger I.Z."/>
            <person name="Indrioko S."/>
            <person name="Kosugi Y."/>
            <person name="Izuno A."/>
            <person name="Isagi Y."/>
            <person name="Lee S.L."/>
            <person name="Shimizu K.K."/>
        </authorList>
    </citation>
    <scope>NUCLEOTIDE SEQUENCE [LARGE SCALE GENOMIC DNA]</scope>
    <source>
        <strain evidence="2">214</strain>
    </source>
</reference>
<dbReference type="PROSITE" id="PS50878">
    <property type="entry name" value="RT_POL"/>
    <property type="match status" value="1"/>
</dbReference>
<dbReference type="EMBL" id="BPVZ01000035">
    <property type="protein sequence ID" value="GKV11658.1"/>
    <property type="molecule type" value="Genomic_DNA"/>
</dbReference>
<dbReference type="InterPro" id="IPR043502">
    <property type="entry name" value="DNA/RNA_pol_sf"/>
</dbReference>
<accession>A0AAV5JJW2</accession>
<proteinExistence type="predicted"/>
<keyword evidence="3" id="KW-1185">Reference proteome</keyword>
<sequence>MTLKEYRPVSMVGSLYKILAKVLANRLRKVIGKVISITQFAFLEGRQLIDSVLALNELVHDLKRRKEIGILFKVDFEKAFDSVDWDYLDSMQSSLGFRDKWRGWIQECLTSASVSILVNGSPTQEFKMQKGLRQGDALSPYLFLIAAEGLHALVHEAEKKNLLTGIAVVRDLSISHLQFADDTILLGEASLKSIRAFKFILRWFEIISGLKISFSKSTLYGINIEENWLNMAASTLNSKCGHLPFLYLGFPVGGNPQHLRFWKLMVEKFRSKLAT</sequence>
<dbReference type="PANTHER" id="PTHR31635">
    <property type="entry name" value="REVERSE TRANSCRIPTASE DOMAIN-CONTAINING PROTEIN-RELATED"/>
    <property type="match status" value="1"/>
</dbReference>
<dbReference type="CDD" id="cd01650">
    <property type="entry name" value="RT_nLTR_like"/>
    <property type="match status" value="1"/>
</dbReference>
<protein>
    <recommendedName>
        <fullName evidence="1">Reverse transcriptase domain-containing protein</fullName>
    </recommendedName>
</protein>
<name>A0AAV5JJW2_9ROSI</name>